<evidence type="ECO:0000313" key="3">
    <source>
        <dbReference type="Proteomes" id="UP000198925"/>
    </source>
</evidence>
<dbReference type="AlphaFoldDB" id="A0A1G7CHX8"/>
<dbReference type="Pfam" id="PF13737">
    <property type="entry name" value="DDE_Tnp_1_5"/>
    <property type="match status" value="1"/>
</dbReference>
<gene>
    <name evidence="2" type="ORF">SAMN04487779_103223</name>
</gene>
<feature type="domain" description="Transposase DDE" evidence="1">
    <location>
        <begin position="1"/>
        <end position="60"/>
    </location>
</feature>
<reference evidence="2 3" key="1">
    <citation type="submission" date="2016-10" db="EMBL/GenBank/DDBJ databases">
        <authorList>
            <person name="de Groot N.N."/>
        </authorList>
    </citation>
    <scope>NUCLEOTIDE SEQUENCE [LARGE SCALE GENOMIC DNA]</scope>
    <source>
        <strain evidence="2 3">CPCC 100156</strain>
    </source>
</reference>
<organism evidence="2 3">
    <name type="scientific">Belnapia rosea</name>
    <dbReference type="NCBI Taxonomy" id="938405"/>
    <lineage>
        <taxon>Bacteria</taxon>
        <taxon>Pseudomonadati</taxon>
        <taxon>Pseudomonadota</taxon>
        <taxon>Alphaproteobacteria</taxon>
        <taxon>Acetobacterales</taxon>
        <taxon>Roseomonadaceae</taxon>
        <taxon>Belnapia</taxon>
    </lineage>
</organism>
<evidence type="ECO:0000313" key="2">
    <source>
        <dbReference type="EMBL" id="SDE38899.1"/>
    </source>
</evidence>
<sequence>MFHLAARQTEGLITSPLQLHSLDLPVPDHSILNRWAETLGVLRPKAGSAPVYLLVDSTGFPLRAWCMC</sequence>
<dbReference type="Proteomes" id="UP000198925">
    <property type="component" value="Unassembled WGS sequence"/>
</dbReference>
<dbReference type="EMBL" id="FMZX01000032">
    <property type="protein sequence ID" value="SDE38899.1"/>
    <property type="molecule type" value="Genomic_DNA"/>
</dbReference>
<name>A0A1G7CHX8_9PROT</name>
<dbReference type="InterPro" id="IPR025668">
    <property type="entry name" value="Tnp_DDE_dom"/>
</dbReference>
<keyword evidence="3" id="KW-1185">Reference proteome</keyword>
<evidence type="ECO:0000259" key="1">
    <source>
        <dbReference type="Pfam" id="PF13737"/>
    </source>
</evidence>
<accession>A0A1G7CHX8</accession>
<proteinExistence type="predicted"/>
<protein>
    <submittedName>
        <fullName evidence="2">Transposase DDE domain-containing protein</fullName>
    </submittedName>
</protein>